<dbReference type="EMBL" id="CYZI01000003">
    <property type="protein sequence ID" value="CUN87794.1"/>
    <property type="molecule type" value="Genomic_DNA"/>
</dbReference>
<evidence type="ECO:0008006" key="3">
    <source>
        <dbReference type="Google" id="ProtNLM"/>
    </source>
</evidence>
<dbReference type="Proteomes" id="UP000095333">
    <property type="component" value="Unassembled WGS sequence"/>
</dbReference>
<proteinExistence type="predicted"/>
<reference evidence="1 2" key="1">
    <citation type="submission" date="2015-09" db="EMBL/GenBank/DDBJ databases">
        <authorList>
            <consortium name="Pathogen Informatics"/>
        </authorList>
    </citation>
    <scope>NUCLEOTIDE SEQUENCE [LARGE SCALE GENOMIC DNA]</scope>
    <source>
        <strain evidence="1 2">2789STDY5834842</strain>
    </source>
</reference>
<accession>A0A174AHB7</accession>
<evidence type="ECO:0000313" key="2">
    <source>
        <dbReference type="Proteomes" id="UP000095333"/>
    </source>
</evidence>
<sequence>MDYQELSGATTSERDKAFALEFTNFVNGGMSSADQTGREMTRAHRYLQQQMFKVFIGFMRQLAYNYQKGRYDQRNEWASKLASEAYGHLVESELIYDPEFTNPKAE</sequence>
<evidence type="ECO:0000313" key="1">
    <source>
        <dbReference type="EMBL" id="CUN87794.1"/>
    </source>
</evidence>
<protein>
    <recommendedName>
        <fullName evidence="3">Sulfide:quinone reductase</fullName>
    </recommendedName>
</protein>
<gene>
    <name evidence="1" type="ORF">ERS852457_00965</name>
</gene>
<dbReference type="RefSeq" id="WP_057249834.1">
    <property type="nucleotide sequence ID" value="NZ_CYZI01000003.1"/>
</dbReference>
<dbReference type="AlphaFoldDB" id="A0A174AHB7"/>
<name>A0A174AHB7_PHOVU</name>
<organism evidence="1 2">
    <name type="scientific">Phocaeicola vulgatus</name>
    <name type="common">Bacteroides vulgatus</name>
    <dbReference type="NCBI Taxonomy" id="821"/>
    <lineage>
        <taxon>Bacteria</taxon>
        <taxon>Pseudomonadati</taxon>
        <taxon>Bacteroidota</taxon>
        <taxon>Bacteroidia</taxon>
        <taxon>Bacteroidales</taxon>
        <taxon>Bacteroidaceae</taxon>
        <taxon>Phocaeicola</taxon>
    </lineage>
</organism>